<reference evidence="1 2" key="2">
    <citation type="submission" date="2017-10" db="EMBL/GenBank/DDBJ databases">
        <title>Extensive intraspecific genome diversity in a model arbuscular mycorrhizal fungus.</title>
        <authorList>
            <person name="Chen E.C.H."/>
            <person name="Morin E."/>
            <person name="Baudet D."/>
            <person name="Noel J."/>
            <person name="Ndikumana S."/>
            <person name="Charron P."/>
            <person name="St-Onge C."/>
            <person name="Giorgi J."/>
            <person name="Grigoriev I.V."/>
            <person name="Roux C."/>
            <person name="Martin F.M."/>
            <person name="Corradi N."/>
        </authorList>
    </citation>
    <scope>NUCLEOTIDE SEQUENCE [LARGE SCALE GENOMIC DNA]</scope>
    <source>
        <strain evidence="1 2">C2</strain>
    </source>
</reference>
<gene>
    <name evidence="1" type="ORF">RhiirC2_791791</name>
</gene>
<dbReference type="Proteomes" id="UP000233469">
    <property type="component" value="Unassembled WGS sequence"/>
</dbReference>
<comment type="caution">
    <text evidence="1">The sequence shown here is derived from an EMBL/GenBank/DDBJ whole genome shotgun (WGS) entry which is preliminary data.</text>
</comment>
<proteinExistence type="predicted"/>
<name>A0A2N1MIJ5_9GLOM</name>
<organism evidence="1 2">
    <name type="scientific">Rhizophagus irregularis</name>
    <dbReference type="NCBI Taxonomy" id="588596"/>
    <lineage>
        <taxon>Eukaryota</taxon>
        <taxon>Fungi</taxon>
        <taxon>Fungi incertae sedis</taxon>
        <taxon>Mucoromycota</taxon>
        <taxon>Glomeromycotina</taxon>
        <taxon>Glomeromycetes</taxon>
        <taxon>Glomerales</taxon>
        <taxon>Glomeraceae</taxon>
        <taxon>Rhizophagus</taxon>
    </lineage>
</organism>
<evidence type="ECO:0000313" key="2">
    <source>
        <dbReference type="Proteomes" id="UP000233469"/>
    </source>
</evidence>
<reference evidence="1 2" key="1">
    <citation type="submission" date="2016-04" db="EMBL/GenBank/DDBJ databases">
        <title>Genome analyses suggest a sexual origin of heterokaryosis in a supposedly ancient asexual fungus.</title>
        <authorList>
            <person name="Ropars J."/>
            <person name="Sedzielewska K."/>
            <person name="Noel J."/>
            <person name="Charron P."/>
            <person name="Farinelli L."/>
            <person name="Marton T."/>
            <person name="Kruger M."/>
            <person name="Pelin A."/>
            <person name="Brachmann A."/>
            <person name="Corradi N."/>
        </authorList>
    </citation>
    <scope>NUCLEOTIDE SEQUENCE [LARGE SCALE GENOMIC DNA]</scope>
    <source>
        <strain evidence="1 2">C2</strain>
    </source>
</reference>
<evidence type="ECO:0000313" key="1">
    <source>
        <dbReference type="EMBL" id="PKK61446.1"/>
    </source>
</evidence>
<sequence>MTPLTPLTLITPIHYNPSKTSISSPSSSSPLHEMEILQPNDNWSHRHFKIIGDSNDHSGRHLSRIFSSPTLSSSILKIN</sequence>
<accession>A0A2N1MIJ5</accession>
<protein>
    <submittedName>
        <fullName evidence="1">Uncharacterized protein</fullName>
    </submittedName>
</protein>
<dbReference type="AlphaFoldDB" id="A0A2N1MIJ5"/>
<dbReference type="EMBL" id="LLXL01002218">
    <property type="protein sequence ID" value="PKK61446.1"/>
    <property type="molecule type" value="Genomic_DNA"/>
</dbReference>